<keyword evidence="2" id="KW-0378">Hydrolase</keyword>
<keyword evidence="3" id="KW-1185">Reference proteome</keyword>
<dbReference type="InterPro" id="IPR017439">
    <property type="entry name" value="Amidohydrolase"/>
</dbReference>
<reference evidence="2 3" key="1">
    <citation type="submission" date="2024-03" db="EMBL/GenBank/DDBJ databases">
        <title>Aureococcus anophagefferens CCMP1851 and Kratosvirus quantuckense: Draft genome of a second virus-susceptible host strain in the model system.</title>
        <authorList>
            <person name="Chase E."/>
            <person name="Truchon A.R."/>
            <person name="Schepens W."/>
            <person name="Wilhelm S.W."/>
        </authorList>
    </citation>
    <scope>NUCLEOTIDE SEQUENCE [LARGE SCALE GENOMIC DNA]</scope>
    <source>
        <strain evidence="2 3">CCMP1851</strain>
    </source>
</reference>
<sequence length="453" mass="47824">MSASKKRKVDDPLAALVRRAVALRRELHAYPEPGFEEKETQRRIRAVLAELDVCADARTCAETGLVADIAGPVGKKPPTDKNAVRCVALRSDMDALRMTEKNECLAHRSRHEGVAHMCGHDGHMASLVLAAALVARRKDRLPAGASVRLLFQPAEEGPGGALPMIMDGALEGVDECYGFHNWPSFPLGEVHVKPGALMAHVSEFTVTVKGSGCHASQPHAGVDAVLAGSAVVQALHTITSRSTRSDENAVVSVTQFHAGEATNVLPDSAVLKGTIRDLDPAVFDLIEKRITEVSAGVAAGYGATAEVKIDSMYPVVFNHAASYDHVVAAAGDLGLPVSAAGLPMLGAEDFAYLIDEKMGGVPGCFFFVGGKEDAVTKLAALDVNLPEVCAKVPAAKAAKVGAASALRSNCMCHATAYDFNDNIIPVAAKMYVKILERRLGCALYTDDELAGLQ</sequence>
<dbReference type="InterPro" id="IPR011650">
    <property type="entry name" value="Peptidase_M20_dimer"/>
</dbReference>
<dbReference type="EMBL" id="JBBJCI010000367">
    <property type="protein sequence ID" value="KAK7232611.1"/>
    <property type="molecule type" value="Genomic_DNA"/>
</dbReference>
<dbReference type="Pfam" id="PF01546">
    <property type="entry name" value="Peptidase_M20"/>
    <property type="match status" value="1"/>
</dbReference>
<dbReference type="InterPro" id="IPR002933">
    <property type="entry name" value="Peptidase_M20"/>
</dbReference>
<dbReference type="InterPro" id="IPR036264">
    <property type="entry name" value="Bact_exopeptidase_dim_dom"/>
</dbReference>
<dbReference type="SUPFAM" id="SSF53187">
    <property type="entry name" value="Zn-dependent exopeptidases"/>
    <property type="match status" value="1"/>
</dbReference>
<accession>A0ABR1FKM0</accession>
<dbReference type="PIRSF" id="PIRSF005962">
    <property type="entry name" value="Pept_M20D_amidohydro"/>
    <property type="match status" value="1"/>
</dbReference>
<dbReference type="GO" id="GO:0016787">
    <property type="term" value="F:hydrolase activity"/>
    <property type="evidence" value="ECO:0007669"/>
    <property type="project" value="UniProtKB-KW"/>
</dbReference>
<dbReference type="PANTHER" id="PTHR11014">
    <property type="entry name" value="PEPTIDASE M20 FAMILY MEMBER"/>
    <property type="match status" value="1"/>
</dbReference>
<evidence type="ECO:0000313" key="3">
    <source>
        <dbReference type="Proteomes" id="UP001363151"/>
    </source>
</evidence>
<dbReference type="NCBIfam" id="TIGR01891">
    <property type="entry name" value="amidohydrolases"/>
    <property type="match status" value="1"/>
</dbReference>
<feature type="domain" description="Peptidase M20 dimerisation" evidence="1">
    <location>
        <begin position="203"/>
        <end position="294"/>
    </location>
</feature>
<organism evidence="2 3">
    <name type="scientific">Aureococcus anophagefferens</name>
    <name type="common">Harmful bloom alga</name>
    <dbReference type="NCBI Taxonomy" id="44056"/>
    <lineage>
        <taxon>Eukaryota</taxon>
        <taxon>Sar</taxon>
        <taxon>Stramenopiles</taxon>
        <taxon>Ochrophyta</taxon>
        <taxon>Pelagophyceae</taxon>
        <taxon>Pelagomonadales</taxon>
        <taxon>Pelagomonadaceae</taxon>
        <taxon>Aureococcus</taxon>
    </lineage>
</organism>
<dbReference type="Pfam" id="PF07687">
    <property type="entry name" value="M20_dimer"/>
    <property type="match status" value="1"/>
</dbReference>
<name>A0ABR1FKM0_AURAN</name>
<evidence type="ECO:0000313" key="2">
    <source>
        <dbReference type="EMBL" id="KAK7232611.1"/>
    </source>
</evidence>
<gene>
    <name evidence="2" type="ORF">SO694_00035165</name>
</gene>
<dbReference type="Gene3D" id="3.30.70.360">
    <property type="match status" value="1"/>
</dbReference>
<proteinExistence type="predicted"/>
<dbReference type="Proteomes" id="UP001363151">
    <property type="component" value="Unassembled WGS sequence"/>
</dbReference>
<comment type="caution">
    <text evidence="2">The sequence shown here is derived from an EMBL/GenBank/DDBJ whole genome shotgun (WGS) entry which is preliminary data.</text>
</comment>
<dbReference type="Gene3D" id="3.40.630.10">
    <property type="entry name" value="Zn peptidases"/>
    <property type="match status" value="1"/>
</dbReference>
<dbReference type="PANTHER" id="PTHR11014:SF63">
    <property type="entry name" value="METALLOPEPTIDASE, PUTATIVE (AFU_ORTHOLOGUE AFUA_6G09600)-RELATED"/>
    <property type="match status" value="1"/>
</dbReference>
<protein>
    <submittedName>
        <fullName evidence="2">IAA-amino acid conjugate hydrolase</fullName>
    </submittedName>
</protein>
<dbReference type="CDD" id="cd03886">
    <property type="entry name" value="M20_Acy1"/>
    <property type="match status" value="1"/>
</dbReference>
<dbReference type="SUPFAM" id="SSF55031">
    <property type="entry name" value="Bacterial exopeptidase dimerisation domain"/>
    <property type="match status" value="1"/>
</dbReference>
<evidence type="ECO:0000259" key="1">
    <source>
        <dbReference type="Pfam" id="PF07687"/>
    </source>
</evidence>